<sequence length="99" mass="11218">MPTLKYEMVGKNILVCKLSTNPTNVDIEHFARAYILKLIGGYLMPDKSSKEVYLMYLPLLGRLDSRNKAVAVMKAGQTFLMQAILMRKILTPRVKDDIA</sequence>
<accession>A0A834SG45</accession>
<evidence type="ECO:0000313" key="2">
    <source>
        <dbReference type="Proteomes" id="UP000634136"/>
    </source>
</evidence>
<proteinExistence type="predicted"/>
<organism evidence="1 2">
    <name type="scientific">Senna tora</name>
    <dbReference type="NCBI Taxonomy" id="362788"/>
    <lineage>
        <taxon>Eukaryota</taxon>
        <taxon>Viridiplantae</taxon>
        <taxon>Streptophyta</taxon>
        <taxon>Embryophyta</taxon>
        <taxon>Tracheophyta</taxon>
        <taxon>Spermatophyta</taxon>
        <taxon>Magnoliopsida</taxon>
        <taxon>eudicotyledons</taxon>
        <taxon>Gunneridae</taxon>
        <taxon>Pentapetalae</taxon>
        <taxon>rosids</taxon>
        <taxon>fabids</taxon>
        <taxon>Fabales</taxon>
        <taxon>Fabaceae</taxon>
        <taxon>Caesalpinioideae</taxon>
        <taxon>Cassia clade</taxon>
        <taxon>Senna</taxon>
    </lineage>
</organism>
<protein>
    <submittedName>
        <fullName evidence="1">Serine/threonine-protein phosphatase 7 long form-like protein</fullName>
    </submittedName>
</protein>
<evidence type="ECO:0000313" key="1">
    <source>
        <dbReference type="EMBL" id="KAF7802827.1"/>
    </source>
</evidence>
<reference evidence="1" key="1">
    <citation type="submission" date="2020-09" db="EMBL/GenBank/DDBJ databases">
        <title>Genome-Enabled Discovery of Anthraquinone Biosynthesis in Senna tora.</title>
        <authorList>
            <person name="Kang S.-H."/>
            <person name="Pandey R.P."/>
            <person name="Lee C.-M."/>
            <person name="Sim J.-S."/>
            <person name="Jeong J.-T."/>
            <person name="Choi B.-S."/>
            <person name="Jung M."/>
            <person name="Ginzburg D."/>
            <person name="Zhao K."/>
            <person name="Won S.Y."/>
            <person name="Oh T.-J."/>
            <person name="Yu Y."/>
            <person name="Kim N.-H."/>
            <person name="Lee O.R."/>
            <person name="Lee T.-H."/>
            <person name="Bashyal P."/>
            <person name="Kim T.-S."/>
            <person name="Lee W.-H."/>
            <person name="Kawkins C."/>
            <person name="Kim C.-K."/>
            <person name="Kim J.S."/>
            <person name="Ahn B.O."/>
            <person name="Rhee S.Y."/>
            <person name="Sohng J.K."/>
        </authorList>
    </citation>
    <scope>NUCLEOTIDE SEQUENCE</scope>
    <source>
        <tissue evidence="1">Leaf</tissue>
    </source>
</reference>
<name>A0A834SG45_9FABA</name>
<dbReference type="Proteomes" id="UP000634136">
    <property type="component" value="Unassembled WGS sequence"/>
</dbReference>
<keyword evidence="2" id="KW-1185">Reference proteome</keyword>
<dbReference type="OrthoDB" id="996666at2759"/>
<gene>
    <name evidence="1" type="ORF">G2W53_041938</name>
</gene>
<dbReference type="AlphaFoldDB" id="A0A834SG45"/>
<comment type="caution">
    <text evidence="1">The sequence shown here is derived from an EMBL/GenBank/DDBJ whole genome shotgun (WGS) entry which is preliminary data.</text>
</comment>
<dbReference type="EMBL" id="JAAIUW010000013">
    <property type="protein sequence ID" value="KAF7802827.1"/>
    <property type="molecule type" value="Genomic_DNA"/>
</dbReference>